<evidence type="ECO:0000313" key="3">
    <source>
        <dbReference type="Proteomes" id="UP000046395"/>
    </source>
</evidence>
<protein>
    <submittedName>
        <fullName evidence="4">HTH psq-type domain-containing protein</fullName>
    </submittedName>
</protein>
<dbReference type="AlphaFoldDB" id="A0A5S6QQ55"/>
<proteinExistence type="predicted"/>
<dbReference type="PANTHER" id="PTHR19303">
    <property type="entry name" value="TRANSPOSON"/>
    <property type="match status" value="1"/>
</dbReference>
<evidence type="ECO:0000259" key="2">
    <source>
        <dbReference type="Pfam" id="PF04218"/>
    </source>
</evidence>
<keyword evidence="3" id="KW-1185">Reference proteome</keyword>
<dbReference type="InterPro" id="IPR007889">
    <property type="entry name" value="HTH_Psq"/>
</dbReference>
<dbReference type="Proteomes" id="UP000046395">
    <property type="component" value="Unassembled WGS sequence"/>
</dbReference>
<feature type="domain" description="HTH psq-type" evidence="2">
    <location>
        <begin position="9"/>
        <end position="47"/>
    </location>
</feature>
<dbReference type="STRING" id="70415.A0A5S6QQ55"/>
<organism evidence="3 4">
    <name type="scientific">Trichuris muris</name>
    <name type="common">Mouse whipworm</name>
    <dbReference type="NCBI Taxonomy" id="70415"/>
    <lineage>
        <taxon>Eukaryota</taxon>
        <taxon>Metazoa</taxon>
        <taxon>Ecdysozoa</taxon>
        <taxon>Nematoda</taxon>
        <taxon>Enoplea</taxon>
        <taxon>Dorylaimia</taxon>
        <taxon>Trichinellida</taxon>
        <taxon>Trichuridae</taxon>
        <taxon>Trichuris</taxon>
    </lineage>
</organism>
<dbReference type="GO" id="GO:0003677">
    <property type="term" value="F:DNA binding"/>
    <property type="evidence" value="ECO:0007669"/>
    <property type="project" value="InterPro"/>
</dbReference>
<dbReference type="Pfam" id="PF04218">
    <property type="entry name" value="CENP-B_N"/>
    <property type="match status" value="1"/>
</dbReference>
<reference evidence="4" key="1">
    <citation type="submission" date="2019-12" db="UniProtKB">
        <authorList>
            <consortium name="WormBaseParasite"/>
        </authorList>
    </citation>
    <scope>IDENTIFICATION</scope>
</reference>
<accession>A0A5S6QQ55</accession>
<dbReference type="GO" id="GO:0005634">
    <property type="term" value="C:nucleus"/>
    <property type="evidence" value="ECO:0007669"/>
    <property type="project" value="TreeGrafter"/>
</dbReference>
<name>A0A5S6QQ55_TRIMR</name>
<dbReference type="WBParaSite" id="TMUE_2000009294.1">
    <property type="protein sequence ID" value="TMUE_2000009294.1"/>
    <property type="gene ID" value="WBGene00287318"/>
</dbReference>
<evidence type="ECO:0000313" key="4">
    <source>
        <dbReference type="WBParaSite" id="TMUE_2000009294.1"/>
    </source>
</evidence>
<dbReference type="Pfam" id="PF03184">
    <property type="entry name" value="DDE_1"/>
    <property type="match status" value="1"/>
</dbReference>
<dbReference type="InterPro" id="IPR050863">
    <property type="entry name" value="CenT-Element_Derived"/>
</dbReference>
<evidence type="ECO:0000259" key="1">
    <source>
        <dbReference type="Pfam" id="PF03184"/>
    </source>
</evidence>
<dbReference type="Gene3D" id="1.10.10.60">
    <property type="entry name" value="Homeodomain-like"/>
    <property type="match status" value="1"/>
</dbReference>
<dbReference type="PANTHER" id="PTHR19303:SF26">
    <property type="entry name" value="TIGGER TRANSPOSABLE ELEMENT-DERIVED PROTEIN 1"/>
    <property type="match status" value="1"/>
</dbReference>
<sequence length="223" mass="25528">MASWRPNEKNSTTSLSLEEKPDIIRFSESGMSNAEIGQRLGIVRQTVMSKEKCLNEVRSATPTNTKRIRQRSSRIADMEKILTVWIEENQNGRNIPLSQDMIQFKSLALFNTMKAKKLQKKRAVAAYPSELGNIIEEGGYMCQQIVNTDETGIYWKMPSRSFIAKEERSMPGFKISKGRLTLLLGANAAGDFKLKLIYRSENLRALKNYTKFTLPVLYRWQHG</sequence>
<dbReference type="InterPro" id="IPR004875">
    <property type="entry name" value="DDE_SF_endonuclease_dom"/>
</dbReference>
<feature type="domain" description="DDE-1" evidence="1">
    <location>
        <begin position="178"/>
        <end position="222"/>
    </location>
</feature>